<accession>A0ABR1LES3</accession>
<sequence>MLVARMKRMSLFSLLFSFLPSVLWYMPTKTTILDKYLALEQIRSTLMVLLNLRSRKSIMLKILDWDIRDF</sequence>
<dbReference type="Proteomes" id="UP001360953">
    <property type="component" value="Unassembled WGS sequence"/>
</dbReference>
<keyword evidence="2" id="KW-1185">Reference proteome</keyword>
<evidence type="ECO:0000313" key="2">
    <source>
        <dbReference type="Proteomes" id="UP001360953"/>
    </source>
</evidence>
<comment type="caution">
    <text evidence="1">The sequence shown here is derived from an EMBL/GenBank/DDBJ whole genome shotgun (WGS) entry which is preliminary data.</text>
</comment>
<name>A0ABR1LES3_9PEZI</name>
<proteinExistence type="predicted"/>
<gene>
    <name evidence="1" type="ORF">J3D65DRAFT_634583</name>
</gene>
<dbReference type="EMBL" id="JBBPEH010000010">
    <property type="protein sequence ID" value="KAK7533164.1"/>
    <property type="molecule type" value="Genomic_DNA"/>
</dbReference>
<reference evidence="1 2" key="1">
    <citation type="submission" date="2024-04" db="EMBL/GenBank/DDBJ databases">
        <title>Phyllosticta paracitricarpa is synonymous to the EU quarantine fungus P. citricarpa based on phylogenomic analyses.</title>
        <authorList>
            <consortium name="Lawrence Berkeley National Laboratory"/>
            <person name="Van ingen-buijs V.A."/>
            <person name="Van westerhoven A.C."/>
            <person name="Haridas S."/>
            <person name="Skiadas P."/>
            <person name="Martin F."/>
            <person name="Groenewald J.Z."/>
            <person name="Crous P.W."/>
            <person name="Seidl M.F."/>
        </authorList>
    </citation>
    <scope>NUCLEOTIDE SEQUENCE [LARGE SCALE GENOMIC DNA]</scope>
    <source>
        <strain evidence="1 2">CPC 17464</strain>
    </source>
</reference>
<evidence type="ECO:0000313" key="1">
    <source>
        <dbReference type="EMBL" id="KAK7533164.1"/>
    </source>
</evidence>
<dbReference type="RefSeq" id="XP_066652557.1">
    <property type="nucleotide sequence ID" value="XM_066801241.1"/>
</dbReference>
<dbReference type="GeneID" id="92034147"/>
<organism evidence="1 2">
    <name type="scientific">Phyllosticta citribraziliensis</name>
    <dbReference type="NCBI Taxonomy" id="989973"/>
    <lineage>
        <taxon>Eukaryota</taxon>
        <taxon>Fungi</taxon>
        <taxon>Dikarya</taxon>
        <taxon>Ascomycota</taxon>
        <taxon>Pezizomycotina</taxon>
        <taxon>Dothideomycetes</taxon>
        <taxon>Dothideomycetes incertae sedis</taxon>
        <taxon>Botryosphaeriales</taxon>
        <taxon>Phyllostictaceae</taxon>
        <taxon>Phyllosticta</taxon>
    </lineage>
</organism>
<protein>
    <submittedName>
        <fullName evidence="1">Uncharacterized protein</fullName>
    </submittedName>
</protein>